<dbReference type="Pfam" id="PF04468">
    <property type="entry name" value="PSP1"/>
    <property type="match status" value="1"/>
</dbReference>
<evidence type="ECO:0000313" key="4">
    <source>
        <dbReference type="Proteomes" id="UP001316803"/>
    </source>
</evidence>
<comment type="caution">
    <text evidence="3">The sequence shown here is derived from an EMBL/GenBank/DDBJ whole genome shotgun (WGS) entry which is preliminary data.</text>
</comment>
<sequence>MGVQEESWAIPKDVARAGHTQSQVMKLCDDMVDRGVPEAAPKATKQASPTQTQWTFQYEAQYCTKDYSNTRDATQGATNSEHVPYPHLATAGCTSSFSSSSKVRHLVPIKNWSRPQQVGYAFINFVDPMAIVPFAKARAGQKWNLFQSDKIAEISYASSGTGARRDLPSLRQCTVLLQVGGRCPRFIFIGTGHRPEAKAKRICQQKAVEHGLNMEVLDAEFQMDGKKLTF</sequence>
<proteinExistence type="predicted"/>
<name>A0AAN8EGV7_9EURO</name>
<accession>A0AAN8EGV7</accession>
<feature type="domain" description="PSP1 C-terminal" evidence="2">
    <location>
        <begin position="195"/>
        <end position="230"/>
    </location>
</feature>
<feature type="domain" description="Mei2-like C-terminal RNA recognition motif" evidence="1">
    <location>
        <begin position="117"/>
        <end position="158"/>
    </location>
</feature>
<dbReference type="PANTHER" id="PTHR43830">
    <property type="entry name" value="PROTEIN PSP1"/>
    <property type="match status" value="1"/>
</dbReference>
<gene>
    <name evidence="3" type="ORF">OHC33_003960</name>
</gene>
<dbReference type="AlphaFoldDB" id="A0AAN8EGV7"/>
<dbReference type="EMBL" id="JAKLMC020000007">
    <property type="protein sequence ID" value="KAK5955278.1"/>
    <property type="molecule type" value="Genomic_DNA"/>
</dbReference>
<reference evidence="3 4" key="1">
    <citation type="submission" date="2022-12" db="EMBL/GenBank/DDBJ databases">
        <title>Genomic features and morphological characterization of a novel Knufia sp. strain isolated from spacecraft assembly facility.</title>
        <authorList>
            <person name="Teixeira M."/>
            <person name="Chander A.M."/>
            <person name="Stajich J.E."/>
            <person name="Venkateswaran K."/>
        </authorList>
    </citation>
    <scope>NUCLEOTIDE SEQUENCE [LARGE SCALE GENOMIC DNA]</scope>
    <source>
        <strain evidence="3 4">FJI-L2-BK-P2</strain>
    </source>
</reference>
<protein>
    <submittedName>
        <fullName evidence="3">Uncharacterized protein</fullName>
    </submittedName>
</protein>
<organism evidence="3 4">
    <name type="scientific">Knufia fluminis</name>
    <dbReference type="NCBI Taxonomy" id="191047"/>
    <lineage>
        <taxon>Eukaryota</taxon>
        <taxon>Fungi</taxon>
        <taxon>Dikarya</taxon>
        <taxon>Ascomycota</taxon>
        <taxon>Pezizomycotina</taxon>
        <taxon>Eurotiomycetes</taxon>
        <taxon>Chaetothyriomycetidae</taxon>
        <taxon>Chaetothyriales</taxon>
        <taxon>Trichomeriaceae</taxon>
        <taxon>Knufia</taxon>
    </lineage>
</organism>
<evidence type="ECO:0000259" key="2">
    <source>
        <dbReference type="Pfam" id="PF04468"/>
    </source>
</evidence>
<dbReference type="InterPro" id="IPR047767">
    <property type="entry name" value="PSP1-like"/>
</dbReference>
<dbReference type="Proteomes" id="UP001316803">
    <property type="component" value="Unassembled WGS sequence"/>
</dbReference>
<dbReference type="PANTHER" id="PTHR43830:SF3">
    <property type="entry name" value="PROTEIN PSP1"/>
    <property type="match status" value="1"/>
</dbReference>
<dbReference type="InterPro" id="IPR007201">
    <property type="entry name" value="Mei2-like_Rrm_C"/>
</dbReference>
<evidence type="ECO:0000259" key="1">
    <source>
        <dbReference type="Pfam" id="PF04059"/>
    </source>
</evidence>
<keyword evidence="4" id="KW-1185">Reference proteome</keyword>
<dbReference type="Pfam" id="PF04059">
    <property type="entry name" value="RRM_2"/>
    <property type="match status" value="1"/>
</dbReference>
<evidence type="ECO:0000313" key="3">
    <source>
        <dbReference type="EMBL" id="KAK5955278.1"/>
    </source>
</evidence>
<dbReference type="InterPro" id="IPR007557">
    <property type="entry name" value="PSP1_C"/>
</dbReference>
<dbReference type="GO" id="GO:0005737">
    <property type="term" value="C:cytoplasm"/>
    <property type="evidence" value="ECO:0007669"/>
    <property type="project" value="TreeGrafter"/>
</dbReference>